<reference evidence="2 3" key="1">
    <citation type="submission" date="2016-11" db="EMBL/GenBank/DDBJ databases">
        <authorList>
            <person name="Jaros S."/>
            <person name="Januszkiewicz K."/>
            <person name="Wedrychowicz H."/>
        </authorList>
    </citation>
    <scope>NUCLEOTIDE SEQUENCE [LARGE SCALE GENOMIC DNA]</scope>
    <source>
        <strain evidence="2 3">DSM 3089</strain>
    </source>
</reference>
<feature type="domain" description="DUF402" evidence="1">
    <location>
        <begin position="63"/>
        <end position="159"/>
    </location>
</feature>
<dbReference type="STRING" id="1121306.SAMN02745196_00871"/>
<dbReference type="PANTHER" id="PTHR41271">
    <property type="entry name" value="DUF402 DOMAIN-CONTAINING PROTEIN"/>
    <property type="match status" value="1"/>
</dbReference>
<dbReference type="AlphaFoldDB" id="A0A1M5U7D7"/>
<evidence type="ECO:0000313" key="3">
    <source>
        <dbReference type="Proteomes" id="UP000184526"/>
    </source>
</evidence>
<organism evidence="2 3">
    <name type="scientific">Clostridium collagenovorans DSM 3089</name>
    <dbReference type="NCBI Taxonomy" id="1121306"/>
    <lineage>
        <taxon>Bacteria</taxon>
        <taxon>Bacillati</taxon>
        <taxon>Bacillota</taxon>
        <taxon>Clostridia</taxon>
        <taxon>Eubacteriales</taxon>
        <taxon>Clostridiaceae</taxon>
        <taxon>Clostridium</taxon>
    </lineage>
</organism>
<dbReference type="Gene3D" id="2.40.380.10">
    <property type="entry name" value="FomD-like"/>
    <property type="match status" value="1"/>
</dbReference>
<protein>
    <recommendedName>
        <fullName evidence="1">DUF402 domain-containing protein</fullName>
    </recommendedName>
</protein>
<evidence type="ECO:0000313" key="2">
    <source>
        <dbReference type="EMBL" id="SHH58766.1"/>
    </source>
</evidence>
<dbReference type="PANTHER" id="PTHR41271:SF1">
    <property type="entry name" value="DUF402 DOMAIN-CONTAINING PROTEIN"/>
    <property type="match status" value="1"/>
</dbReference>
<dbReference type="EMBL" id="FQXP01000003">
    <property type="protein sequence ID" value="SHH58766.1"/>
    <property type="molecule type" value="Genomic_DNA"/>
</dbReference>
<dbReference type="OrthoDB" id="2002222at2"/>
<dbReference type="InterPro" id="IPR035930">
    <property type="entry name" value="FomD-like_sf"/>
</dbReference>
<name>A0A1M5U7D7_9CLOT</name>
<dbReference type="InterPro" id="IPR007295">
    <property type="entry name" value="DUF402"/>
</dbReference>
<evidence type="ECO:0000259" key="1">
    <source>
        <dbReference type="Pfam" id="PF04167"/>
    </source>
</evidence>
<dbReference type="Pfam" id="PF04167">
    <property type="entry name" value="DUF402"/>
    <property type="match status" value="1"/>
</dbReference>
<keyword evidence="3" id="KW-1185">Reference proteome</keyword>
<proteinExistence type="predicted"/>
<accession>A0A1M5U7D7</accession>
<dbReference type="RefSeq" id="WP_072830395.1">
    <property type="nucleotide sequence ID" value="NZ_FQXP01000003.1"/>
</dbReference>
<sequence length="186" mass="21710">MKRKGLDRSNWARIDKSIIEINLAKEEGFNGFIAKTILQSVNRPLIKNMIGKDYCIANSGYTWVQYVPLQEKWCLTTMFDSKGEIVQWYFDITKQNGVDTEGNPFYDDLYLDVIVLPSSEILLIDEDDLKEALNNHVITRDDYDLAYEEANKIISGIAKDLNYLHEFSKKAFNYKKWPKNHKNNEN</sequence>
<dbReference type="SUPFAM" id="SSF159234">
    <property type="entry name" value="FomD-like"/>
    <property type="match status" value="1"/>
</dbReference>
<gene>
    <name evidence="2" type="ORF">SAMN02745196_00871</name>
</gene>
<dbReference type="Proteomes" id="UP000184526">
    <property type="component" value="Unassembled WGS sequence"/>
</dbReference>